<evidence type="ECO:0000259" key="7">
    <source>
        <dbReference type="PROSITE" id="PS50113"/>
    </source>
</evidence>
<dbReference type="InterPro" id="IPR036890">
    <property type="entry name" value="HATPase_C_sf"/>
</dbReference>
<feature type="modified residue" description="4-aspartylphosphate" evidence="3">
    <location>
        <position position="640"/>
    </location>
</feature>
<dbReference type="SUPFAM" id="SSF52172">
    <property type="entry name" value="CheY-like"/>
    <property type="match status" value="1"/>
</dbReference>
<dbReference type="SUPFAM" id="SSF55785">
    <property type="entry name" value="PYP-like sensor domain (PAS domain)"/>
    <property type="match status" value="1"/>
</dbReference>
<feature type="transmembrane region" description="Helical" evidence="4">
    <location>
        <begin position="70"/>
        <end position="88"/>
    </location>
</feature>
<dbReference type="Gene3D" id="3.40.50.2300">
    <property type="match status" value="1"/>
</dbReference>
<dbReference type="InterPro" id="IPR001789">
    <property type="entry name" value="Sig_transdc_resp-reg_receiver"/>
</dbReference>
<dbReference type="EC" id="2.7.13.3" evidence="2"/>
<gene>
    <name evidence="8" type="ORF">HOP12_15945</name>
</gene>
<dbReference type="Proteomes" id="UP000580839">
    <property type="component" value="Unassembled WGS sequence"/>
</dbReference>
<dbReference type="PROSITE" id="PS50109">
    <property type="entry name" value="HIS_KIN"/>
    <property type="match status" value="1"/>
</dbReference>
<dbReference type="EMBL" id="JABFRW010000208">
    <property type="protein sequence ID" value="NOT35637.1"/>
    <property type="molecule type" value="Genomic_DNA"/>
</dbReference>
<dbReference type="PROSITE" id="PS50113">
    <property type="entry name" value="PAC"/>
    <property type="match status" value="1"/>
</dbReference>
<feature type="transmembrane region" description="Helical" evidence="4">
    <location>
        <begin position="6"/>
        <end position="27"/>
    </location>
</feature>
<proteinExistence type="predicted"/>
<dbReference type="AlphaFoldDB" id="A0A849SRK3"/>
<organism evidence="8 9">
    <name type="scientific">Eiseniibacteriota bacterium</name>
    <dbReference type="NCBI Taxonomy" id="2212470"/>
    <lineage>
        <taxon>Bacteria</taxon>
        <taxon>Candidatus Eiseniibacteriota</taxon>
    </lineage>
</organism>
<dbReference type="PANTHER" id="PTHR43065">
    <property type="entry name" value="SENSOR HISTIDINE KINASE"/>
    <property type="match status" value="1"/>
</dbReference>
<evidence type="ECO:0000313" key="9">
    <source>
        <dbReference type="Proteomes" id="UP000580839"/>
    </source>
</evidence>
<dbReference type="InterPro" id="IPR000700">
    <property type="entry name" value="PAS-assoc_C"/>
</dbReference>
<dbReference type="CDD" id="cd00156">
    <property type="entry name" value="REC"/>
    <property type="match status" value="1"/>
</dbReference>
<dbReference type="SUPFAM" id="SSF55874">
    <property type="entry name" value="ATPase domain of HSP90 chaperone/DNA topoisomerase II/histidine kinase"/>
    <property type="match status" value="1"/>
</dbReference>
<keyword evidence="4" id="KW-0812">Transmembrane</keyword>
<dbReference type="InterPro" id="IPR003594">
    <property type="entry name" value="HATPase_dom"/>
</dbReference>
<dbReference type="PROSITE" id="PS50110">
    <property type="entry name" value="RESPONSE_REGULATORY"/>
    <property type="match status" value="1"/>
</dbReference>
<dbReference type="InterPro" id="IPR011006">
    <property type="entry name" value="CheY-like_superfamily"/>
</dbReference>
<dbReference type="Gene3D" id="3.30.565.10">
    <property type="entry name" value="Histidine kinase-like ATPase, C-terminal domain"/>
    <property type="match status" value="1"/>
</dbReference>
<feature type="transmembrane region" description="Helical" evidence="4">
    <location>
        <begin position="152"/>
        <end position="171"/>
    </location>
</feature>
<reference evidence="8 9" key="1">
    <citation type="submission" date="2020-04" db="EMBL/GenBank/DDBJ databases">
        <title>Metagenomic profiling of ammonia- and methane-oxidizing microorganisms in a Dutch drinking water treatment plant.</title>
        <authorList>
            <person name="Poghosyan L."/>
            <person name="Leucker S."/>
        </authorList>
    </citation>
    <scope>NUCLEOTIDE SEQUENCE [LARGE SCALE GENOMIC DNA]</scope>
    <source>
        <strain evidence="8">S-RSF-IL-03</strain>
    </source>
</reference>
<protein>
    <recommendedName>
        <fullName evidence="2">histidine kinase</fullName>
        <ecNumber evidence="2">2.7.13.3</ecNumber>
    </recommendedName>
</protein>
<feature type="domain" description="Histidine kinase" evidence="5">
    <location>
        <begin position="357"/>
        <end position="572"/>
    </location>
</feature>
<evidence type="ECO:0000256" key="2">
    <source>
        <dbReference type="ARBA" id="ARBA00012438"/>
    </source>
</evidence>
<evidence type="ECO:0000256" key="4">
    <source>
        <dbReference type="SAM" id="Phobius"/>
    </source>
</evidence>
<evidence type="ECO:0000256" key="1">
    <source>
        <dbReference type="ARBA" id="ARBA00000085"/>
    </source>
</evidence>
<dbReference type="InterPro" id="IPR005467">
    <property type="entry name" value="His_kinase_dom"/>
</dbReference>
<comment type="caution">
    <text evidence="8">The sequence shown here is derived from an EMBL/GenBank/DDBJ whole genome shotgun (WGS) entry which is preliminary data.</text>
</comment>
<dbReference type="Gene3D" id="3.30.450.20">
    <property type="entry name" value="PAS domain"/>
    <property type="match status" value="1"/>
</dbReference>
<dbReference type="SMART" id="SM00387">
    <property type="entry name" value="HATPase_c"/>
    <property type="match status" value="1"/>
</dbReference>
<feature type="transmembrane region" description="Helical" evidence="4">
    <location>
        <begin position="34"/>
        <end position="58"/>
    </location>
</feature>
<name>A0A849SRK3_UNCEI</name>
<evidence type="ECO:0000259" key="6">
    <source>
        <dbReference type="PROSITE" id="PS50110"/>
    </source>
</evidence>
<evidence type="ECO:0000313" key="8">
    <source>
        <dbReference type="EMBL" id="NOT35637.1"/>
    </source>
</evidence>
<dbReference type="Pfam" id="PF00072">
    <property type="entry name" value="Response_reg"/>
    <property type="match status" value="1"/>
</dbReference>
<keyword evidence="3" id="KW-0597">Phosphoprotein</keyword>
<dbReference type="Gene3D" id="1.10.287.130">
    <property type="match status" value="1"/>
</dbReference>
<dbReference type="Pfam" id="PF02518">
    <property type="entry name" value="HATPase_c"/>
    <property type="match status" value="1"/>
</dbReference>
<dbReference type="PRINTS" id="PR00344">
    <property type="entry name" value="BCTRLSENSOR"/>
</dbReference>
<dbReference type="PANTHER" id="PTHR43065:SF42">
    <property type="entry name" value="TWO-COMPONENT SENSOR PPRA"/>
    <property type="match status" value="1"/>
</dbReference>
<feature type="domain" description="Response regulatory" evidence="6">
    <location>
        <begin position="591"/>
        <end position="694"/>
    </location>
</feature>
<feature type="transmembrane region" description="Helical" evidence="4">
    <location>
        <begin position="120"/>
        <end position="140"/>
    </location>
</feature>
<sequence>MDFLKPALIFTALACLVLSGSFLYVWIAYTRRRYALCWGLSWLAAVPHLACSWVLISAPELHVVQALDQVLLVANAALMVCGCLDFVHGRIPTRTVVLVALPFLTWGVLAPLYATEFSRAQLPNAVLLGGSYLFTAMSFLHLRRTRRTRGSLVIAILFALAGLHEFDYPLFGNLAWATAIGYTLASVLATLIALSLLILILEEARADVEEERARLRGILDALPVGVVMFRRDGSAALDNAMSRTMLGNTATATPTTLQDLAGRLLVPAEAMHRRASHDSPMARTFATGEVCVPEEFALCNPDAIPRAVLVNAGPVHDARAQLLGVVTVLQDVEEWKHIERQMVRSQRLQSLGTLAAGVAHNFNNALTLMLGHAQLARHAADLPSMRSRVESISQIASDSVGIVGRIQSLARSRPAGARAESVVELAALVRDVVELTRPRWLEGAKAEGVHYEVRTELVDGVEIRAQAAELRESVLNLVINALDAMPRGGRLTFEVGIDAGHAVLRLTDDGEGMPAEVRERVFDPFFTTKGARGTGLGLSLVFGVVERLGGEIAVESAPGSGTTFTLRFPLAGSGSAHSAMPEVRAASVARHVLVVEDDPVLRNLTVEMLEQQGHRATPAASGQAALRMLEGSDIDLVFTDLSMPGVTGWDVVSHAARVRPGIPVVLVTGWGQLISPTECAAAVERSAAPIQRAA</sequence>
<feature type="transmembrane region" description="Helical" evidence="4">
    <location>
        <begin position="95"/>
        <end position="114"/>
    </location>
</feature>
<evidence type="ECO:0000259" key="5">
    <source>
        <dbReference type="PROSITE" id="PS50109"/>
    </source>
</evidence>
<accession>A0A849SRK3</accession>
<comment type="catalytic activity">
    <reaction evidence="1">
        <text>ATP + protein L-histidine = ADP + protein N-phospho-L-histidine.</text>
        <dbReference type="EC" id="2.7.13.3"/>
    </reaction>
</comment>
<keyword evidence="4" id="KW-1133">Transmembrane helix</keyword>
<dbReference type="SUPFAM" id="SSF47384">
    <property type="entry name" value="Homodimeric domain of signal transducing histidine kinase"/>
    <property type="match status" value="1"/>
</dbReference>
<keyword evidence="4" id="KW-0472">Membrane</keyword>
<dbReference type="InterPro" id="IPR004358">
    <property type="entry name" value="Sig_transdc_His_kin-like_C"/>
</dbReference>
<feature type="transmembrane region" description="Helical" evidence="4">
    <location>
        <begin position="177"/>
        <end position="201"/>
    </location>
</feature>
<dbReference type="InterPro" id="IPR035965">
    <property type="entry name" value="PAS-like_dom_sf"/>
</dbReference>
<feature type="domain" description="PAC" evidence="7">
    <location>
        <begin position="292"/>
        <end position="344"/>
    </location>
</feature>
<dbReference type="SMART" id="SM00448">
    <property type="entry name" value="REC"/>
    <property type="match status" value="1"/>
</dbReference>
<dbReference type="GO" id="GO:0000155">
    <property type="term" value="F:phosphorelay sensor kinase activity"/>
    <property type="evidence" value="ECO:0007669"/>
    <property type="project" value="InterPro"/>
</dbReference>
<evidence type="ECO:0000256" key="3">
    <source>
        <dbReference type="PROSITE-ProRule" id="PRU00169"/>
    </source>
</evidence>
<dbReference type="InterPro" id="IPR036097">
    <property type="entry name" value="HisK_dim/P_sf"/>
</dbReference>